<keyword evidence="1" id="KW-0808">Transferase</keyword>
<organism evidence="4">
    <name type="scientific">Providencia stuartii</name>
    <dbReference type="NCBI Taxonomy" id="588"/>
    <lineage>
        <taxon>Bacteria</taxon>
        <taxon>Pseudomonadati</taxon>
        <taxon>Pseudomonadota</taxon>
        <taxon>Gammaproteobacteria</taxon>
        <taxon>Enterobacterales</taxon>
        <taxon>Morganellaceae</taxon>
        <taxon>Providencia</taxon>
    </lineage>
</organism>
<feature type="domain" description="N-acetyltransferase" evidence="3">
    <location>
        <begin position="6"/>
        <end position="159"/>
    </location>
</feature>
<accession>A0AAI9DCF9</accession>
<dbReference type="CDD" id="cd04301">
    <property type="entry name" value="NAT_SF"/>
    <property type="match status" value="1"/>
</dbReference>
<dbReference type="InterPro" id="IPR016181">
    <property type="entry name" value="Acyl_CoA_acyltransferase"/>
</dbReference>
<dbReference type="GO" id="GO:0016747">
    <property type="term" value="F:acyltransferase activity, transferring groups other than amino-acyl groups"/>
    <property type="evidence" value="ECO:0007669"/>
    <property type="project" value="InterPro"/>
</dbReference>
<comment type="caution">
    <text evidence="4">The sequence shown here is derived from an EMBL/GenBank/DDBJ whole genome shotgun (WGS) entry which is preliminary data.</text>
</comment>
<proteinExistence type="predicted"/>
<dbReference type="PANTHER" id="PTHR43800:SF1">
    <property type="entry name" value="PEPTIDYL-LYSINE N-ACETYLTRANSFERASE YJAB"/>
    <property type="match status" value="1"/>
</dbReference>
<dbReference type="PANTHER" id="PTHR43800">
    <property type="entry name" value="PEPTIDYL-LYSINE N-ACETYLTRANSFERASE YJAB"/>
    <property type="match status" value="1"/>
</dbReference>
<dbReference type="Pfam" id="PF00583">
    <property type="entry name" value="Acetyltransf_1"/>
    <property type="match status" value="1"/>
</dbReference>
<dbReference type="InterPro" id="IPR000182">
    <property type="entry name" value="GNAT_dom"/>
</dbReference>
<dbReference type="Gene3D" id="3.40.630.30">
    <property type="match status" value="1"/>
</dbReference>
<evidence type="ECO:0000259" key="3">
    <source>
        <dbReference type="PROSITE" id="PS51186"/>
    </source>
</evidence>
<protein>
    <submittedName>
        <fullName evidence="4">GNAT family N-acetyltransferase</fullName>
    </submittedName>
</protein>
<reference evidence="4" key="1">
    <citation type="submission" date="2024-02" db="EMBL/GenBank/DDBJ databases">
        <authorList>
            <consortium name="Clinical and Environmental Microbiology Branch: Whole genome sequencing antimicrobial resistance pathogens in the healthcare setting"/>
        </authorList>
    </citation>
    <scope>NUCLEOTIDE SEQUENCE</scope>
    <source>
        <strain evidence="4">2021GO-0154</strain>
    </source>
</reference>
<evidence type="ECO:0000256" key="2">
    <source>
        <dbReference type="ARBA" id="ARBA00023315"/>
    </source>
</evidence>
<dbReference type="PROSITE" id="PS51186">
    <property type="entry name" value="GNAT"/>
    <property type="match status" value="1"/>
</dbReference>
<evidence type="ECO:0000313" key="4">
    <source>
        <dbReference type="EMBL" id="EMJ5134378.1"/>
    </source>
</evidence>
<sequence length="176" mass="19938">MKQKKFSIRKAVPSDAATLPTIEYSAAQIFRGHPQLGWIADGEVQSEQEHLNYIAQEMEWVAVNNNDQPVAFINIERLQESLHICEVSVCQSWQGKGVGRRLIQQVVEFALLEGVRSVTLTTFRDIAWNAPYYQRLGFSIVEASELTTDLASILQQEVNAGFNAEQRCAMRLNIIR</sequence>
<evidence type="ECO:0000256" key="1">
    <source>
        <dbReference type="ARBA" id="ARBA00022679"/>
    </source>
</evidence>
<dbReference type="SUPFAM" id="SSF55729">
    <property type="entry name" value="Acyl-CoA N-acyltransferases (Nat)"/>
    <property type="match status" value="1"/>
</dbReference>
<keyword evidence="2" id="KW-0012">Acyltransferase</keyword>
<dbReference type="AlphaFoldDB" id="A0AAI9DCF9"/>
<dbReference type="EMBL" id="ABMABF030000006">
    <property type="protein sequence ID" value="EMJ5134378.1"/>
    <property type="molecule type" value="Genomic_DNA"/>
</dbReference>
<name>A0AAI9DCF9_PROST</name>
<gene>
    <name evidence="4" type="ORF">RG298_002110</name>
</gene>